<feature type="compositionally biased region" description="Basic and acidic residues" evidence="1">
    <location>
        <begin position="6617"/>
        <end position="6629"/>
    </location>
</feature>
<name>A0A0N1IK99_LEPSE</name>
<protein>
    <submittedName>
        <fullName evidence="3">Uncharacterized protein</fullName>
    </submittedName>
</protein>
<feature type="compositionally biased region" description="Low complexity" evidence="1">
    <location>
        <begin position="6534"/>
        <end position="6553"/>
    </location>
</feature>
<feature type="compositionally biased region" description="Polar residues" evidence="1">
    <location>
        <begin position="6770"/>
        <end position="6786"/>
    </location>
</feature>
<feature type="compositionally biased region" description="Polar residues" evidence="1">
    <location>
        <begin position="6797"/>
        <end position="6812"/>
    </location>
</feature>
<feature type="compositionally biased region" description="Pro residues" evidence="1">
    <location>
        <begin position="6740"/>
        <end position="6758"/>
    </location>
</feature>
<feature type="region of interest" description="Disordered" evidence="1">
    <location>
        <begin position="6517"/>
        <end position="6583"/>
    </location>
</feature>
<evidence type="ECO:0000256" key="1">
    <source>
        <dbReference type="SAM" id="MobiDB-lite"/>
    </source>
</evidence>
<dbReference type="OrthoDB" id="262785at2759"/>
<feature type="compositionally biased region" description="Polar residues" evidence="1">
    <location>
        <begin position="4394"/>
        <end position="4403"/>
    </location>
</feature>
<dbReference type="EMBL" id="LJSK01000127">
    <property type="protein sequence ID" value="KPI86524.1"/>
    <property type="molecule type" value="Genomic_DNA"/>
</dbReference>
<feature type="region of interest" description="Disordered" evidence="1">
    <location>
        <begin position="4384"/>
        <end position="4403"/>
    </location>
</feature>
<feature type="compositionally biased region" description="Low complexity" evidence="1">
    <location>
        <begin position="6700"/>
        <end position="6715"/>
    </location>
</feature>
<sequence length="6812" mass="720820">MCAPNGKLRLAHRRRRRHSLFTVAVAFILCMSCVSTAMIFSTANVQQASMYQTIQLDLQSGLQSNPRGSDPVITTGDLVYFIDSTDKSLCVYSKSPTNTFPVTVTDNVGYTGRVIAAITPNTFSIGKTIYPCYLSVSAQTATVVVRGFVPSGESDTLTVWPAIYTEFATTPAAANGGEGPVHLKIVQSAVEGRAINRGLTGRYTVLLIPCGTKTGSITSDCKNPASLVDACNAVGTSSAVPTSVISLSRLSGQDTGSVTGSFVVPYAPNKDGYYICVPYCYSTAAGCGGSSTAMSYTVVFPSTKSLSAYVLSFGSANPGIYTRTPTSPQAREVGFVFFSGNKLSTADSMKAIRSSDECTSTTASLITNFEHGDVEVVSTKDDVTHVRVHFVAPDLSRARVVGKVCYYHASSGLWSTAYLSASDQRADFTIDVLQPTGFTIKSPPSAPTLGETLTIVFDGTGLDGSADSAYLSASTSSDPCSMIAELMGKSTSALAAPTTDDTFSCTMSGGTTAPTCKVTVDPVSTNLAMTLRVCYRKGGKASEQTNFAEVRGTVSLGARNPTYAITPYPFYAGQSVSLVFTGVGLSASDTVQLVKPGSVCGDQKTVVDTATLSSATEVNAGTSYSYILVGAAETCIMVCYQFAGSSAWIVARSGVSQAAVSPNCEATNIYISAFPVRYTITNLATSTSGDASIGSKLTVAETATMRFSTISGQSFTYAIIPTAMRVVQVPDSCVMAPCGTAQIAACAAAQKSTDYTTPIRGAGGISYISYLQVNTAGVNYIVCVETASAPGVLIPVLPSSETSTTSGAFGFTSAPQNPTLTAHVPPTWRVSMNTLTSTFTGTALNAATNVIYAVGASALQALYTTADGTTVAVCPPVLQTPSTILVSSVISGESSSTSVRVRYTRADQLYDVEVVYLCYAWSAGKEDSHITMAGTVTVGAAIPSSMVWVLPEKTSSLRAGHAIKLSFTSNLTSLSAAKDAVYFYRFTASSNPNPNCYCDPTACATGTQVSYSPDTTMTGSTTGSVKDDTTTYSAPRGFDNYNYPAVFIICYKKAGEVADTYMGRVTVAMANPTHFTLVGITSKVNRVGAPINITAVRRCLSSSCEPLSLSDSLRLVPSSVECADLTDKHSATTSSVRGTIGGSAAHLDASSEVEANDVQAIGVPVVDVSGLLYMRRFVVDTAGNYRVCYRLANRDTYSELVFSSSYVRTYVEFTSANPKQYTPVPAAPSAGQFLTIDLTCSAAPQCSACTMVRIVPGERASCWEEVDGTYRSDSCLTVTSVQFPDEYLVAGSYTVCYGDNYYTSRRIPTWLTVAEANPSSFTPTKKSGDRVYTNQDSDYTLDIAGKDLKKSDTVFLLPNTGFSCHDLRTGSIQSDGKLASWLEPSVEPYPLALTSTGVSWVVSNHDKRFGTGLLYDTDLCPGDGAPCGLKLCYMRDGTSWAPVPYHPLAHTSVSASPPSSTTGIELVASILSSVEFDRYPLVIGMYVMATVAGNHLESTDTVSIHDASCSGTALTVSVKGAYVNPTAAQWVGVLRVTGAARRYAVCHWRAKVSTEIINIKFKGQASVTTVLILSTPLYYMLSPLNFTSATTPIAQYEQLVVGGSFTSDGVDGVVLTYVEMISADTLVAECNYEPFQVVAGSSAIKFPVVLTLSEVLSSTHLPLPSFEGRLNVAAATYALCMNAPTGLFRAVATPPNAAGTKGSATALTVHKAAPGSYTPVPTFPMPGQKVTLTFSLISDDTPGAADVALEEGDAVQIISGTLYECGFPNATVIAHGLTTLTKAGAATTTVTLDLPMTITVNDVVVTTGGKNYTVCYRRKDGSFATSPIGSLADVNLHIMVRVPLKWTALPTQAQVEAPISITFYGDSDNQNYLEESDTAFLVPIADGATPDPGSCFIAKDEAVTVKSSASSDLLENNSKDERPVIRKGTMTKPDSTNTQWDIPAGELKLGAYIVCYVATRNGEPVYVSTPDILTVYPTQSPSGAYIARSATLTTDNLKVMQGERVYLLFVTTVDLNVVLDNTEKPPNPSTLAGHDVVRITKDSACSALLTTGVVDAIPSEFGYAALGLHTDTGLTIPYLHLRIRADVGNYYVCMRRTNRKKTDAYYNFEVVGGLHVNPAVLVVAEAPIAEFTTDPEEPWAWMPHTNVTVKYGSGFSMSNIAQFFFVSPSADGGEPDNSNILHDPCYRPNSTSQTTSSSVPLVNQTLNVFLASPMFTQYSFGVPGTHLLCYEVEGNNIASVYPSSLKVHTASPTSYEVPSIISVQNTFTMTFTATVDIFTSTYSHVAQIYKAEDSTLAPNCTTSVPLEKGTTHFTSFKITSATVASVDPLLFETGFYFVCFVTYTKVPYFFPLYSFPVPNAKGSYKFAVDIIGAQSYTVAPQPAYMGQVLHLIITGNSMTNNDRVKVFQVSLEQLSDDNKVANNGDDYTSSCTAEAANADASEPNGAEGSKVSSKDGLVADYYPRVNETGTFILCYQSAELHNGWTWVPKVHQFTVGPAHPTHYTLSSSPPFETEVFYLSIHDSGADSKKPTDGILKDTDQLKLVDRGTGGFDCTAEAKASSAISLVSYISSKSNSNVHVYRLCGSSSASVTVCYALSTSSTTSWAEVPLRSPPPTFLFAPAIVDKNPFAGPFRGVSRSSDTVDPKWVAPRPYEPFTFFFTSAIANLEVLRVAFADSPAKVCAVDTMYVPALHYKKQTDHPSAFEVVLPHAGTYAVLLGPHAHATDSNITHHTPLVVGECDPCHFTPNYALVGGSVSLSFPSSVGGSLSNADEVRIFPVPQGLNERPCDAPKGPYAGVTLKPVASSSTSSLTVFTVSTGTEQQAKSYLGEYYVCYRKASAALNGGKGGAGNGNFAVVAENDGTASIFSIYPSDLLTATVCPSSPMFALETAVYSVTAKDTDLYPNVNFAAGDQMVIVPSDVFKDKSGSGCASITNVDEFIASTGHRAQLPTLDTYGRGHSNWHLTFASQSSETSYVWCFKMFYDSIFRDITPSAQSVLVENPYKVITSPPVVLPDSTGVQFIITGTGLASKDDVYIVPESETCAEMCFKPLTPKQWTGTDHKVTYVDSTTVTVSFSSSIGADVTLGVCYRRAGRYLTRLTNVYVGEPNPTSYTVSFVPRVGTRPTLTFKGTGLSSSDAMMIVKPEVPCLLSNAVAKGTFVSVSSDAKLTKFDLILKRGVVEAQGYTVCYRIPSVGAYVVVSPVLTVVDGLPAAVVTSNKPMCGRATVLSVADPEPGDDMYIACPGCSCYDLKMATVPYGSVSGAAKEELASNINSKRAEKALQATVSISIRVGFNETQNYPVCYRRSNSGYAQIGGLSYFVTPVVNSPIEVVHHPAASAQYQGQRLNYKFSTYSAEVPLHSGDVVMLVKAGRECWDNVAMEKDSIVVGPSALTGTDTKAGVGEWATHVPSLGPHVPADASKLFPLSYVLCYSESSQSEYVSVPFKIVPTSMAAADPSAFSTEPAAVEVGILGVKMSFTYAVKGQKDDQAYIVQFTKLTDGVCDDAASTIVAARGSAYPSYTFSLSSKAVVGTNTAVCYIRTDGTVAELPQLLKVVESNPSGYTTSIPAGGKALTRQYIEFTIHGTDLNTDDDSVVFTHVPCAEAAVPLTSSPYLARLGDPKADGATYVVVTQFIASITPISIYVCYHHNSVWRQVGSALQLNAPQPSTVTFFSTDGSQHEPRAGQHISLVLNGGVSTKAAGAAVLSARTSRAGTWCHNFTKDDIQEKSLEIQTPNMLSVPVWETAGEARLCILNIKDTPWADVAATVDAASISILPANPSEMSIYPSPPRVGQSVTLKFHLLASASAQDAVKITKLDYKSCKDAEGIPGLAKAQLVTSVVDKETTTVTLVDSTDTLAYRSFNTAGSFRVCYFSNAELSWSVVGGSLAAGTITVEEQVPKSWSIASGSAQVGMSFSLAFHDDLGLLQPAAEHDLAWAAPSTMSCGHDPHDCETCIIFDWDKAKSSSTVAVTLPTATVRVGKMNLCYRLYKANAALVPGSLSITTGPVECVQETSFVSGQHQKLTFRLQKDTDVKKDTWRLSFFATTALDCQDRYVKEFVPGLAVLQSTTSTSATYSVVWPVGLGIDTNRYTLCFDHNGVVGSVCTCGQIDANTGECFISATPGSPQNFTQSPEPTYVGQAVTLTFAINQLMTAYPPKAIKFVSYVDELTSCDGAAAFTPANAVLSRISDTSYTYVFKHDYKLGSSTLLVCALTDLSTSYGRVASTIEPSSPKSNNTLWIRPYLKLSNFPSSSDYLREMETLKLTFTMESQQSDDLVSAQDFFTFVDDPANCVESYIASQDPAKQMSIFEIDDSAFLTLPANVMSADAASFTSQTLATFAHSTAGTSTHFLCYKLATGTYAPVLPGLKISEALFTDCSVTGIISPSNGDKKAVNDAPSGSNKPTTNNGGSLRAMFYAPTSILGTAAFAKLVSISADAVRVVPQNQWCMKDAAVVFTTSVVATKKDTDIKTLFFASLSGTYKVCYRFGDKTNWSPACMKLAVTDSTPTGETTGCWNEGQTVQVKLENPVAGHVFTSTDHLRFIDGKLPCLQPDGSIIKSLPTVTIADAMQQPTGLVLSDVKEGQKTYALSDVFFRTGTTAVRLCYTDAAGNEFAIAMNHASSPGQSLFSVQARQPTTVRLHELSPRVGQRLLLNFSSAESEITPQLVPYGTLPHPFTPGPPFKNEYDGATMLAISSATAYTDGRCAAALRAGKLTTDNFLGVYGSVQTSSKTNYVPYTIGSYIPTVAQHYIVCYQLAKCGAVDSGSPFRVDGSNPSNVFTVMSPPRRGQLINVYFDRDKTAANSEALTPGSDRAVKQADLSTCWALDDTAGTVVEGTPDRTSFTTIIYAQTPGQTVTTSTRSCYRLASGSWSEVPNGVADVLPANPVFFETLPASARVDQVNYIRFHGNGLSATDRVKIITQSKYCSDDSVPPTTFAAYTAASPTTPTTATSAGWTVMETNGNGTTATLNFTASATGTYSVCYRLAADTVWTLVYSNLVIYEHNPVYVVRTPVTTLEGELFTLDFNASTEGTSDMSANDHVVLYYGNSVNCADPTEEQIAPSVVASPSRTDLLPRSIAFQMSAGTRGDYTICYRMASSAMPDGYITIWGYDAIVVKMNPAGVTLHPIRSDNTTPAVYRAREVLTYVFEGWALVATAEKTDQVKLITAPPSSAATDAMCQKTASAPTISYYDLHANGTYSVQMWRASSAAVGARYAVCYKLNGGQYHVIGDPISIASDASPDGATSPKLTDATTTLSVGESMPWTLTKTSPSSCVANKAIIFYSDRGCSDVPYYVDISAELAAVHPSSSAAFDALFPTGAAIVSNCGAETLVRVSSTYVFPTGATSTSLSVCYWSDGNGAVSLLSDSTIALSAGQPPVLTTTLSVSAQEVFTVNLAVVPTALDWVVLVEQSESCVGVTAPTNDAYFSTLTYDRDKKVATVTAALPNAGLYHVCYSHPAGACAADTERECARVVGTVAATASNPGSWSGQPSPVYVTNTVAITMTFSSSADAAAQGKTATAWLAPIISSTGTTAPSSHSMIDVWFSCQSTRKATSPSRHDLTYISASGTWAMKSAFTASGSYALCYTANSAAALHLFGPIGSAGPVVQPSTVTTVRLPASVTVSNTNTMVLTGGGLSTTDSVVAVAVPKTSSDSSKPTVSSSALPDDICTNKDYTPRINAVSSSTSAATSGLSTMLSSIVFTSTGEYVLCYTATHGGTTEDESASNSDSKKTSGTPVLITSTPFSVVSSVISMTVLSPVLEVGVPLTVLFSGNGMSMSNNAALIYVGDTTKTTPTVATVCQSSGTTYTAMQSINAAGTTATYVTTPSRQGLHMMCFRPSRDTTPILMPAQLNVDVETAVSATFSVQPGGCTALMVCTVQPTVTLLNSSDMATSAPYSTVLMKLYMSDGKTAAPDGYLANGHAYSNSKYTNFTFYALRISVAGNYVMRASVTLASGTILLASSSLLTVADSDSGATSIASVVCRPLNILNRAESSVIDCMISSLEHFAPSSYTIVLNEGTPSAVVRNGTSTDGLPTYQFSVTPPAVSTTTVVNYITLVVTPASPYESWLVTNSPVTVRLTTAPSSLTTLECTTSPTTLPLKNMIRVGSSLQCGVQGIIAINGVAMNIVAPPDDLSVTNYYNGDSKASTPVDLGTYPTDVNGRYSFTLKPSSALNTSVEGTVRVAKSGTPTSMVNSPLTYILIGVPTADASTLACASTRTGSTLWYAPAEPLSCTATLANTQGSVNGLQGDYAVILPDGGSVTVVTDSNWGPTLVWSLTAPPQPSVSRGLRGALDPQLSGRMKVETLAAAVSKSFGVQVRHTASGANIGTFTGSLVYVTSVAEPLPTLEEKAKVSMTLVGVGLETTHRYTLGTATSCASVQAEANAMVGRSDGTLVLTFTVPSSAFLLCFGPADARTSLQSLMATRYTPVQPSPNGTGHHWTGDDLAFLIIGVIFLFILLVLLVLLLWCIFCYRDDDDDGDDMVKKEHRVTRHITNTTTTTRNCLTNRGTHVYMPPRANTRYVLSMTNNPPTQSVPLPIEAPPSQQQQQQPPNTTTTNSSTRVRVNIHDTDTTTATAEPPVVTGNTAAPPPQLAVATASPFSLQSSALYSGNDSVKLRHRHHSHRSDGNTTKHDQSHHSGPGIVPRLPASAVTSASRYIDLDRPIVAYPVSSSDSFNNSTATASRPSLPPLPPPPLVATMPALSQSVTLPPAADAAAPAKPATLPLPQPPAATPAPPAPDGLVKSPQRTPPPQAPSNLPSLPPPPTTLAVAAADRPARTSTPMGRSLTSTTGDEQTVGPFRVVGHTSTPMVRSPASSRHT</sequence>
<feature type="transmembrane region" description="Helical" evidence="2">
    <location>
        <begin position="6438"/>
        <end position="6465"/>
    </location>
</feature>
<organism evidence="3 4">
    <name type="scientific">Leptomonas seymouri</name>
    <dbReference type="NCBI Taxonomy" id="5684"/>
    <lineage>
        <taxon>Eukaryota</taxon>
        <taxon>Discoba</taxon>
        <taxon>Euglenozoa</taxon>
        <taxon>Kinetoplastea</taxon>
        <taxon>Metakinetoplastina</taxon>
        <taxon>Trypanosomatida</taxon>
        <taxon>Trypanosomatidae</taxon>
        <taxon>Leishmaniinae</taxon>
        <taxon>Leptomonas</taxon>
    </lineage>
</organism>
<keyword evidence="4" id="KW-1185">Reference proteome</keyword>
<feature type="compositionally biased region" description="Pro residues" evidence="1">
    <location>
        <begin position="6716"/>
        <end position="6731"/>
    </location>
</feature>
<feature type="compositionally biased region" description="Low complexity" evidence="1">
    <location>
        <begin position="6564"/>
        <end position="6575"/>
    </location>
</feature>
<dbReference type="OMA" id="GTYRVCY"/>
<keyword evidence="2" id="KW-0472">Membrane</keyword>
<accession>A0A0N1IK99</accession>
<feature type="compositionally biased region" description="Polar residues" evidence="1">
    <location>
        <begin position="6662"/>
        <end position="6677"/>
    </location>
</feature>
<feature type="transmembrane region" description="Helical" evidence="2">
    <location>
        <begin position="20"/>
        <end position="40"/>
    </location>
</feature>
<feature type="compositionally biased region" description="Pro residues" evidence="1">
    <location>
        <begin position="6679"/>
        <end position="6688"/>
    </location>
</feature>
<feature type="region of interest" description="Disordered" evidence="1">
    <location>
        <begin position="6606"/>
        <end position="6640"/>
    </location>
</feature>
<comment type="caution">
    <text evidence="3">The sequence shown here is derived from an EMBL/GenBank/DDBJ whole genome shotgun (WGS) entry which is preliminary data.</text>
</comment>
<proteinExistence type="predicted"/>
<evidence type="ECO:0000313" key="4">
    <source>
        <dbReference type="Proteomes" id="UP000038009"/>
    </source>
</evidence>
<reference evidence="3 4" key="1">
    <citation type="journal article" date="2015" name="PLoS Pathog.">
        <title>Leptomonas seymouri: Adaptations to the Dixenous Life Cycle Analyzed by Genome Sequencing, Transcriptome Profiling and Co-infection with Leishmania donovani.</title>
        <authorList>
            <person name="Kraeva N."/>
            <person name="Butenko A."/>
            <person name="Hlavacova J."/>
            <person name="Kostygov A."/>
            <person name="Myskova J."/>
            <person name="Grybchuk D."/>
            <person name="Lestinova T."/>
            <person name="Votypka J."/>
            <person name="Volf P."/>
            <person name="Opperdoes F."/>
            <person name="Flegontov P."/>
            <person name="Lukes J."/>
            <person name="Yurchenko V."/>
        </authorList>
    </citation>
    <scope>NUCLEOTIDE SEQUENCE [LARGE SCALE GENOMIC DNA]</scope>
    <source>
        <strain evidence="3 4">ATCC 30220</strain>
    </source>
</reference>
<feature type="region of interest" description="Disordered" evidence="1">
    <location>
        <begin position="6662"/>
        <end position="6812"/>
    </location>
</feature>
<dbReference type="VEuPathDB" id="TriTrypDB:Lsey_0127_0190"/>
<keyword evidence="2" id="KW-0812">Transmembrane</keyword>
<gene>
    <name evidence="3" type="ORF">ABL78_4426</name>
</gene>
<evidence type="ECO:0000256" key="2">
    <source>
        <dbReference type="SAM" id="Phobius"/>
    </source>
</evidence>
<feature type="compositionally biased region" description="Polar residues" evidence="1">
    <location>
        <begin position="6517"/>
        <end position="6527"/>
    </location>
</feature>
<keyword evidence="2" id="KW-1133">Transmembrane helix</keyword>
<dbReference type="Proteomes" id="UP000038009">
    <property type="component" value="Unassembled WGS sequence"/>
</dbReference>
<evidence type="ECO:0000313" key="3">
    <source>
        <dbReference type="EMBL" id="KPI86524.1"/>
    </source>
</evidence>